<protein>
    <submittedName>
        <fullName evidence="4">Pentatricopeptide repeat-containing protein At3g29230-like</fullName>
    </submittedName>
</protein>
<dbReference type="SUPFAM" id="SSF48452">
    <property type="entry name" value="TPR-like"/>
    <property type="match status" value="1"/>
</dbReference>
<dbReference type="AlphaFoldDB" id="A0A6P4AMG7"/>
<dbReference type="RefSeq" id="XP_015897390.4">
    <property type="nucleotide sequence ID" value="XM_016041904.4"/>
</dbReference>
<reference evidence="4" key="1">
    <citation type="submission" date="2025-08" db="UniProtKB">
        <authorList>
            <consortium name="RefSeq"/>
        </authorList>
    </citation>
    <scope>IDENTIFICATION</scope>
    <source>
        <tissue evidence="4">Seedling</tissue>
    </source>
</reference>
<evidence type="ECO:0000313" key="3">
    <source>
        <dbReference type="Proteomes" id="UP001652623"/>
    </source>
</evidence>
<organism evidence="3 4">
    <name type="scientific">Ziziphus jujuba</name>
    <name type="common">Chinese jujube</name>
    <name type="synonym">Ziziphus sativa</name>
    <dbReference type="NCBI Taxonomy" id="326968"/>
    <lineage>
        <taxon>Eukaryota</taxon>
        <taxon>Viridiplantae</taxon>
        <taxon>Streptophyta</taxon>
        <taxon>Embryophyta</taxon>
        <taxon>Tracheophyta</taxon>
        <taxon>Spermatophyta</taxon>
        <taxon>Magnoliopsida</taxon>
        <taxon>eudicotyledons</taxon>
        <taxon>Gunneridae</taxon>
        <taxon>Pentapetalae</taxon>
        <taxon>rosids</taxon>
        <taxon>fabids</taxon>
        <taxon>Rosales</taxon>
        <taxon>Rhamnaceae</taxon>
        <taxon>Paliureae</taxon>
        <taxon>Ziziphus</taxon>
    </lineage>
</organism>
<evidence type="ECO:0000313" key="4">
    <source>
        <dbReference type="RefSeq" id="XP_015897390.4"/>
    </source>
</evidence>
<evidence type="ECO:0000256" key="2">
    <source>
        <dbReference type="PROSITE-ProRule" id="PRU00708"/>
    </source>
</evidence>
<feature type="repeat" description="PPR" evidence="2">
    <location>
        <begin position="251"/>
        <end position="285"/>
    </location>
</feature>
<dbReference type="PROSITE" id="PS51375">
    <property type="entry name" value="PPR"/>
    <property type="match status" value="3"/>
</dbReference>
<dbReference type="Gene3D" id="1.25.40.10">
    <property type="entry name" value="Tetratricopeptide repeat domain"/>
    <property type="match status" value="4"/>
</dbReference>
<gene>
    <name evidence="4" type="primary">LOC107431026</name>
</gene>
<dbReference type="Pfam" id="PF01535">
    <property type="entry name" value="PPR"/>
    <property type="match status" value="5"/>
</dbReference>
<keyword evidence="1" id="KW-0677">Repeat</keyword>
<sequence>MLRSTGSSLLSKLLQQVPGLSSMKEAEQAQAFITKAGFLAHNPVIAKLILFATLSPSGCLVYAQSLFEETSIDDPFICNTMIRAYTNSVFPIKAIHIYNHMQNLNVGTDNYTYNFALKACARALKCKEDDAVKSYGVGIARKGAEIHCRVFKSGFDNDLYVQNSLVFSYSQCGYIGLARHVFDEMTEKSVSTWNIMISAYDQINDFESADNLFVMMPQKNVVSWNTLLARHVRLHEIEAAKKLFKEMPERDAVSWNSMIAGYIEVKDYDGASNLFREMQISKVEATEVTLISILGACAETGALEIGMEIHKSLKGRKYKMEGYLGNALVDMYAKCGKLSSAREVFNELKMKTVSCWNAMIVGLAVNGYSEEALDVFAAMEKMLDGVRPNRVTFTGVLIACSHKGLVEEGSWYFNHMIQKYNIMPDKKHHGCMVDLLSRGGLLYEAYRMIETVPCDESIILWRTLLGACRIHRNVELAEKCFQQLAKLEPLKDADYVLLSNIYAEAGRWDNVERLRNEMINMGVLKILGSSHIEMKLKNN</sequence>
<dbReference type="GO" id="GO:0003723">
    <property type="term" value="F:RNA binding"/>
    <property type="evidence" value="ECO:0007669"/>
    <property type="project" value="InterPro"/>
</dbReference>
<keyword evidence="3" id="KW-1185">Reference proteome</keyword>
<feature type="repeat" description="PPR" evidence="2">
    <location>
        <begin position="189"/>
        <end position="223"/>
    </location>
</feature>
<dbReference type="NCBIfam" id="TIGR00756">
    <property type="entry name" value="PPR"/>
    <property type="match status" value="3"/>
</dbReference>
<dbReference type="Pfam" id="PF20431">
    <property type="entry name" value="E_motif"/>
    <property type="match status" value="1"/>
</dbReference>
<feature type="repeat" description="PPR" evidence="2">
    <location>
        <begin position="352"/>
        <end position="382"/>
    </location>
</feature>
<dbReference type="InterPro" id="IPR002885">
    <property type="entry name" value="PPR_rpt"/>
</dbReference>
<dbReference type="GeneID" id="107431026"/>
<dbReference type="InterPro" id="IPR046848">
    <property type="entry name" value="E_motif"/>
</dbReference>
<dbReference type="KEGG" id="zju:107431026"/>
<dbReference type="Pfam" id="PF13041">
    <property type="entry name" value="PPR_2"/>
    <property type="match status" value="2"/>
</dbReference>
<dbReference type="InterPro" id="IPR011990">
    <property type="entry name" value="TPR-like_helical_dom_sf"/>
</dbReference>
<accession>A0A6P4AMG7</accession>
<proteinExistence type="predicted"/>
<dbReference type="Proteomes" id="UP001652623">
    <property type="component" value="Chromosome 6"/>
</dbReference>
<dbReference type="GO" id="GO:0009451">
    <property type="term" value="P:RNA modification"/>
    <property type="evidence" value="ECO:0007669"/>
    <property type="project" value="InterPro"/>
</dbReference>
<dbReference type="InterPro" id="IPR046960">
    <property type="entry name" value="PPR_At4g14850-like_plant"/>
</dbReference>
<dbReference type="InParanoid" id="A0A6P4AMG7"/>
<evidence type="ECO:0000256" key="1">
    <source>
        <dbReference type="ARBA" id="ARBA00022737"/>
    </source>
</evidence>
<name>A0A6P4AMG7_ZIZJJ</name>
<dbReference type="PANTHER" id="PTHR47926">
    <property type="entry name" value="PENTATRICOPEPTIDE REPEAT-CONTAINING PROTEIN"/>
    <property type="match status" value="1"/>
</dbReference>